<feature type="domain" description="Purine catabolism PurC-like" evidence="1">
    <location>
        <begin position="7"/>
        <end position="140"/>
    </location>
</feature>
<accession>A0A0M1P8F0</accession>
<dbReference type="AlphaFoldDB" id="A0A0M1P8F0"/>
<dbReference type="EMBL" id="LIUT01000001">
    <property type="protein sequence ID" value="KOR90299.1"/>
    <property type="molecule type" value="Genomic_DNA"/>
</dbReference>
<dbReference type="InterPro" id="IPR051448">
    <property type="entry name" value="CdaR-like_regulators"/>
</dbReference>
<comment type="caution">
    <text evidence="3">The sequence shown here is derived from an EMBL/GenBank/DDBJ whole genome shotgun (WGS) entry which is preliminary data.</text>
</comment>
<keyword evidence="4" id="KW-1185">Reference proteome</keyword>
<dbReference type="Pfam" id="PF07905">
    <property type="entry name" value="PucR"/>
    <property type="match status" value="1"/>
</dbReference>
<dbReference type="Gene3D" id="1.10.10.2840">
    <property type="entry name" value="PucR C-terminal helix-turn-helix domain"/>
    <property type="match status" value="1"/>
</dbReference>
<dbReference type="PANTHER" id="PTHR33744">
    <property type="entry name" value="CARBOHYDRATE DIACID REGULATOR"/>
    <property type="match status" value="1"/>
</dbReference>
<dbReference type="Pfam" id="PF13556">
    <property type="entry name" value="HTH_30"/>
    <property type="match status" value="1"/>
</dbReference>
<organism evidence="3 4">
    <name type="scientific">Paenibacillus solani</name>
    <dbReference type="NCBI Taxonomy" id="1705565"/>
    <lineage>
        <taxon>Bacteria</taxon>
        <taxon>Bacillati</taxon>
        <taxon>Bacillota</taxon>
        <taxon>Bacilli</taxon>
        <taxon>Bacillales</taxon>
        <taxon>Paenibacillaceae</taxon>
        <taxon>Paenibacillus</taxon>
    </lineage>
</organism>
<gene>
    <name evidence="3" type="ORF">AM231_14970</name>
</gene>
<sequence>MGVTVKDLLQLPSFRGAQVVTGTSRLHQTVSSLSVLEVADVNFFSQIIQTVQEEWYAEELVISSFYSIKDSVEQQCQTVQYLHDLGEVGLILYYVGIVMPDIADEVLELAESLNFIIICMPRNDYSLRYNEVIYEVMEAIVSNQNVNEHFVNESLEKVSLLPEHLRSVEITLKLLSDRMKANIVLTNSNLDIINRVMWPRNSTLDVADLIQSMAPSILNGRMGEGELDASCFVEYKRVHQKNGEALYLFLIKENTKLPPKTMDQISEVVQVAINLWGDKHNEVSEYALVKAIVNDESEKMRRLANLLHIDVSAIQMMWLVYIQDLSEEKRVREDLKAHLSQYYKTAVIQTIDYCIVVLLGNCSYKYNEYEIAAEYMEMTGLVAEISSIVYSPRMRNTQDVRRMYQLVNSVEKEVHRIYHHRKLYTAAEVRSMKRAIDLSKQGEEITEECLSVIEPLMDDPDTLETLMTFLLDAKGNMDDCSKLLFVHKNTVKYRIKKISELIGYDVTVNSESYDVYTACMVYRLIHN</sequence>
<dbReference type="InterPro" id="IPR025736">
    <property type="entry name" value="PucR_C-HTH_dom"/>
</dbReference>
<feature type="domain" description="PucR C-terminal helix-turn-helix" evidence="2">
    <location>
        <begin position="463"/>
        <end position="520"/>
    </location>
</feature>
<protein>
    <submittedName>
        <fullName evidence="3">Transcriptional regulator</fullName>
    </submittedName>
</protein>
<proteinExistence type="predicted"/>
<reference evidence="4" key="1">
    <citation type="submission" date="2015-08" db="EMBL/GenBank/DDBJ databases">
        <title>Genome sequencing project for genomic taxonomy and phylogenomics of Bacillus-like bacteria.</title>
        <authorList>
            <person name="Liu B."/>
            <person name="Wang J."/>
            <person name="Zhu Y."/>
            <person name="Liu G."/>
            <person name="Chen Q."/>
            <person name="Chen Z."/>
            <person name="Lan J."/>
            <person name="Che J."/>
            <person name="Ge C."/>
            <person name="Shi H."/>
            <person name="Pan Z."/>
            <person name="Liu X."/>
        </authorList>
    </citation>
    <scope>NUCLEOTIDE SEQUENCE [LARGE SCALE GENOMIC DNA]</scope>
    <source>
        <strain evidence="4">FJAT-22460</strain>
    </source>
</reference>
<dbReference type="PATRIC" id="fig|1705565.3.peg.5047"/>
<dbReference type="InterPro" id="IPR012914">
    <property type="entry name" value="PucR_dom"/>
</dbReference>
<dbReference type="OrthoDB" id="142218at2"/>
<evidence type="ECO:0000259" key="1">
    <source>
        <dbReference type="Pfam" id="PF07905"/>
    </source>
</evidence>
<name>A0A0M1P8F0_9BACL</name>
<dbReference type="Proteomes" id="UP000036932">
    <property type="component" value="Unassembled WGS sequence"/>
</dbReference>
<evidence type="ECO:0000313" key="4">
    <source>
        <dbReference type="Proteomes" id="UP000036932"/>
    </source>
</evidence>
<dbReference type="PANTHER" id="PTHR33744:SF16">
    <property type="entry name" value="CARBOHYDRATE DIACID REGULATOR"/>
    <property type="match status" value="1"/>
</dbReference>
<evidence type="ECO:0000259" key="2">
    <source>
        <dbReference type="Pfam" id="PF13556"/>
    </source>
</evidence>
<dbReference type="InterPro" id="IPR042070">
    <property type="entry name" value="PucR_C-HTH_sf"/>
</dbReference>
<evidence type="ECO:0000313" key="3">
    <source>
        <dbReference type="EMBL" id="KOR90299.1"/>
    </source>
</evidence>